<dbReference type="InterPro" id="IPR051870">
    <property type="entry name" value="Elongin-A_domain"/>
</dbReference>
<dbReference type="Proteomes" id="UP000289886">
    <property type="component" value="Unassembled WGS sequence"/>
</dbReference>
<reference evidence="2 3" key="1">
    <citation type="submission" date="2019-01" db="EMBL/GenBank/DDBJ databases">
        <title>Draft Genome and Complete Hox-Cluster Characterization of the Sterlet Sturgeon (Acipenser ruthenus).</title>
        <authorList>
            <person name="Wei Q."/>
        </authorList>
    </citation>
    <scope>NUCLEOTIDE SEQUENCE [LARGE SCALE GENOMIC DNA]</scope>
    <source>
        <strain evidence="2">WHYD16114868_AA</strain>
        <tissue evidence="2">Blood</tissue>
    </source>
</reference>
<keyword evidence="2" id="KW-0251">Elongation factor</keyword>
<dbReference type="AlphaFoldDB" id="A0A444U6R9"/>
<comment type="caution">
    <text evidence="2">The sequence shown here is derived from an EMBL/GenBank/DDBJ whole genome shotgun (WGS) entry which is preliminary data.</text>
</comment>
<evidence type="ECO:0000313" key="2">
    <source>
        <dbReference type="EMBL" id="RXM30769.1"/>
    </source>
</evidence>
<accession>A0A444U6R9</accession>
<keyword evidence="2" id="KW-0648">Protein biosynthesis</keyword>
<feature type="region of interest" description="Disordered" evidence="1">
    <location>
        <begin position="47"/>
        <end position="99"/>
    </location>
</feature>
<dbReference type="InterPro" id="IPR010684">
    <property type="entry name" value="RNA_pol_II_trans_fac_SIII_A"/>
</dbReference>
<dbReference type="EMBL" id="SCEB01215201">
    <property type="protein sequence ID" value="RXM30769.1"/>
    <property type="molecule type" value="Genomic_DNA"/>
</dbReference>
<feature type="compositionally biased region" description="Basic and acidic residues" evidence="1">
    <location>
        <begin position="69"/>
        <end position="98"/>
    </location>
</feature>
<name>A0A444U6R9_ACIRT</name>
<organism evidence="2 3">
    <name type="scientific">Acipenser ruthenus</name>
    <name type="common">Sterlet sturgeon</name>
    <dbReference type="NCBI Taxonomy" id="7906"/>
    <lineage>
        <taxon>Eukaryota</taxon>
        <taxon>Metazoa</taxon>
        <taxon>Chordata</taxon>
        <taxon>Craniata</taxon>
        <taxon>Vertebrata</taxon>
        <taxon>Euteleostomi</taxon>
        <taxon>Actinopterygii</taxon>
        <taxon>Chondrostei</taxon>
        <taxon>Acipenseriformes</taxon>
        <taxon>Acipenseridae</taxon>
        <taxon>Acipenser</taxon>
    </lineage>
</organism>
<dbReference type="GO" id="GO:0070449">
    <property type="term" value="C:elongin complex"/>
    <property type="evidence" value="ECO:0007669"/>
    <property type="project" value="InterPro"/>
</dbReference>
<dbReference type="PANTHER" id="PTHR15141">
    <property type="entry name" value="TRANSCRIPTION ELONGATION FACTOR B POLYPEPTIDE 3"/>
    <property type="match status" value="1"/>
</dbReference>
<proteinExistence type="predicted"/>
<protein>
    <submittedName>
        <fullName evidence="2">Transcription elongation factor B polypeptide 3</fullName>
    </submittedName>
</protein>
<dbReference type="GO" id="GO:0006368">
    <property type="term" value="P:transcription elongation by RNA polymerase II"/>
    <property type="evidence" value="ECO:0007669"/>
    <property type="project" value="InterPro"/>
</dbReference>
<dbReference type="Pfam" id="PF06881">
    <property type="entry name" value="Elongin_A"/>
    <property type="match status" value="1"/>
</dbReference>
<evidence type="ECO:0000313" key="3">
    <source>
        <dbReference type="Proteomes" id="UP000289886"/>
    </source>
</evidence>
<evidence type="ECO:0000256" key="1">
    <source>
        <dbReference type="SAM" id="MobiDB-lite"/>
    </source>
</evidence>
<gene>
    <name evidence="2" type="ORF">EOD39_7586</name>
</gene>
<dbReference type="GO" id="GO:0003746">
    <property type="term" value="F:translation elongation factor activity"/>
    <property type="evidence" value="ECO:0007669"/>
    <property type="project" value="UniProtKB-KW"/>
</dbReference>
<dbReference type="PANTHER" id="PTHR15141:SF49">
    <property type="entry name" value="TFIIS N-TERMINAL DOMAIN-CONTAINING PROTEIN"/>
    <property type="match status" value="1"/>
</dbReference>
<sequence>MDNKKAKLTKSIKSVEFMDVKDKSGDSDFGEPTMSFETYLNYDLAPASKKRKKPSEIQKLTKKHKKHDSKAESLGKKVSEKEQITTEKKELKSEDSPKKMKSGSIMDLLNVPLPSFLPDCFLFPSPCIEKKKQAEVPNTSFEDATGFTGQRLNSKMQVYSGAKTVVLPVMMTLYQQCIRALQNNIDSLYEIGGVPFEILEPVLEHCTPEQLYRIEEYNPLMPLSIFYLFSDSLRETLCSHHEQLSNSQGRQVKRAFIHTVVKPPRDVRRKQEIYRTAGPTAQPHSVDKMKNCTNDGKVIKDLQEPTGTKIDALLNRFVLLKKEPL</sequence>
<dbReference type="Gene3D" id="6.10.250.3180">
    <property type="match status" value="1"/>
</dbReference>
<keyword evidence="3" id="KW-1185">Reference proteome</keyword>